<sequence length="205" mass="22148">MHGRVLCDPTRLSLAAYRAPLPSSVLLDFFGSGRTAAVPDFPTYIRTYVSFDSVGATAICPVLYTVRWVGPRLDSARADRSRSSHAFFIFVGAIFGSKIRGARGTEMRRKATVRKSGWSTRGVDRDWVASSEPPFASRSLKRCTAPEIAHISPSPPLNTPADGATSWRSKTSIYGGPTANKDKGVACACVDAGRRSGDFAFEVRA</sequence>
<evidence type="ECO:0000313" key="1">
    <source>
        <dbReference type="EMBL" id="THH14066.1"/>
    </source>
</evidence>
<dbReference type="EMBL" id="SGPL01000305">
    <property type="protein sequence ID" value="THH14066.1"/>
    <property type="molecule type" value="Genomic_DNA"/>
</dbReference>
<keyword evidence="2" id="KW-1185">Reference proteome</keyword>
<proteinExistence type="predicted"/>
<dbReference type="AlphaFoldDB" id="A0A4S4LP63"/>
<comment type="caution">
    <text evidence="1">The sequence shown here is derived from an EMBL/GenBank/DDBJ whole genome shotgun (WGS) entry which is preliminary data.</text>
</comment>
<gene>
    <name evidence="1" type="ORF">EW146_g6227</name>
</gene>
<organism evidence="1 2">
    <name type="scientific">Bondarzewia mesenterica</name>
    <dbReference type="NCBI Taxonomy" id="1095465"/>
    <lineage>
        <taxon>Eukaryota</taxon>
        <taxon>Fungi</taxon>
        <taxon>Dikarya</taxon>
        <taxon>Basidiomycota</taxon>
        <taxon>Agaricomycotina</taxon>
        <taxon>Agaricomycetes</taxon>
        <taxon>Russulales</taxon>
        <taxon>Bondarzewiaceae</taxon>
        <taxon>Bondarzewia</taxon>
    </lineage>
</organism>
<name>A0A4S4LP63_9AGAM</name>
<accession>A0A4S4LP63</accession>
<evidence type="ECO:0000313" key="2">
    <source>
        <dbReference type="Proteomes" id="UP000310158"/>
    </source>
</evidence>
<dbReference type="Proteomes" id="UP000310158">
    <property type="component" value="Unassembled WGS sequence"/>
</dbReference>
<reference evidence="1 2" key="1">
    <citation type="submission" date="2019-02" db="EMBL/GenBank/DDBJ databases">
        <title>Genome sequencing of the rare red list fungi Bondarzewia mesenterica.</title>
        <authorList>
            <person name="Buettner E."/>
            <person name="Kellner H."/>
        </authorList>
    </citation>
    <scope>NUCLEOTIDE SEQUENCE [LARGE SCALE GENOMIC DNA]</scope>
    <source>
        <strain evidence="1 2">DSM 108281</strain>
    </source>
</reference>
<protein>
    <submittedName>
        <fullName evidence="1">Uncharacterized protein</fullName>
    </submittedName>
</protein>